<dbReference type="Pfam" id="PF00096">
    <property type="entry name" value="zf-C2H2"/>
    <property type="match status" value="8"/>
</dbReference>
<keyword evidence="15" id="KW-1185">Reference proteome</keyword>
<comment type="subcellular location">
    <subcellularLocation>
        <location evidence="1">Nucleus</location>
    </subcellularLocation>
</comment>
<sequence length="550" mass="63059">MCPQAPEPVRPPRCPSPLRPAAGPERTSERETQTAELSLTVVAAVQAVERKVDSHSTRLLDLEGRTGMAEKKLIDCEKTAAELGNQLESKCAALGTLIQEYGLLQRRLENMENLLKNRNFWILRLPPGRKGEVPKVPVTFDDVSVYFNNKEWEKLEEWQKELYKNVMKGNYESLISLGKYRVSSPAVGQGAPSGSSSDIPLDETQIFHFKDLKTQEDLLPEDSPENPELHGMSGQSEGSFQSPDEEPRGLAARVRKASACERDSGDMKPAGGQQRNRTRERPYICPECGKSFMLKINFMIHQRNHLKEGPYECHECDLSFRNKQQFLLHQRSHTRRGVGVPRRPEHGLKPPSRAPPPGKPYKCSECESSFSHKSSLSKHQITHVGERPFTCGECRRSFRLQISLLMHQRIHAGKNEMAFLCPQCGKNFTRPSHLLRHQRTHTGERPYQCSQCEKTFSEKSKLTNHYRIHTRERPHACAVCGKGFIRKHHLLEHQRIHTGERPYHCTECGKNFTQKHHLLEHQRAHTGERPYPCTECTKCFRYKQSLKYHL</sequence>
<feature type="domain" description="C2H2-type" evidence="11">
    <location>
        <begin position="389"/>
        <end position="416"/>
    </location>
</feature>
<feature type="compositionally biased region" description="Pro residues" evidence="10">
    <location>
        <begin position="1"/>
        <end position="18"/>
    </location>
</feature>
<evidence type="ECO:0000256" key="7">
    <source>
        <dbReference type="ARBA" id="ARBA00023163"/>
    </source>
</evidence>
<evidence type="ECO:0000259" key="13">
    <source>
        <dbReference type="PROSITE" id="PS50806"/>
    </source>
</evidence>
<protein>
    <submittedName>
        <fullName evidence="14">Zinc finger protein 777</fullName>
    </submittedName>
</protein>
<feature type="region of interest" description="Disordered" evidence="10">
    <location>
        <begin position="218"/>
        <end position="281"/>
    </location>
</feature>
<dbReference type="GO" id="GO:0008270">
    <property type="term" value="F:zinc ion binding"/>
    <property type="evidence" value="ECO:0007669"/>
    <property type="project" value="UniProtKB-KW"/>
</dbReference>
<dbReference type="Gene3D" id="6.10.140.140">
    <property type="match status" value="1"/>
</dbReference>
<dbReference type="SUPFAM" id="SSF109640">
    <property type="entry name" value="KRAB domain (Kruppel-associated box)"/>
    <property type="match status" value="1"/>
</dbReference>
<evidence type="ECO:0000259" key="11">
    <source>
        <dbReference type="PROSITE" id="PS50157"/>
    </source>
</evidence>
<dbReference type="Gene3D" id="3.30.160.60">
    <property type="entry name" value="Classic Zinc Finger"/>
    <property type="match status" value="9"/>
</dbReference>
<dbReference type="GO" id="GO:0000981">
    <property type="term" value="F:DNA-binding transcription factor activity, RNA polymerase II-specific"/>
    <property type="evidence" value="ECO:0007669"/>
    <property type="project" value="TreeGrafter"/>
</dbReference>
<keyword evidence="8" id="KW-0539">Nucleus</keyword>
<evidence type="ECO:0000259" key="12">
    <source>
        <dbReference type="PROSITE" id="PS50805"/>
    </source>
</evidence>
<dbReference type="InterPro" id="IPR036236">
    <property type="entry name" value="Znf_C2H2_sf"/>
</dbReference>
<reference evidence="14" key="1">
    <citation type="submission" date="2025-08" db="UniProtKB">
        <authorList>
            <consortium name="Ensembl"/>
        </authorList>
    </citation>
    <scope>IDENTIFICATION</scope>
</reference>
<dbReference type="CDD" id="cd07765">
    <property type="entry name" value="KRAB_A-box"/>
    <property type="match status" value="1"/>
</dbReference>
<name>A0A8C5TZM8_9PASS</name>
<keyword evidence="6" id="KW-0805">Transcription regulation</keyword>
<evidence type="ECO:0000256" key="9">
    <source>
        <dbReference type="PROSITE-ProRule" id="PRU00042"/>
    </source>
</evidence>
<evidence type="ECO:0000256" key="6">
    <source>
        <dbReference type="ARBA" id="ARBA00023015"/>
    </source>
</evidence>
<dbReference type="PROSITE" id="PS50157">
    <property type="entry name" value="ZINC_FINGER_C2H2_2"/>
    <property type="match status" value="9"/>
</dbReference>
<dbReference type="InterPro" id="IPR013087">
    <property type="entry name" value="Znf_C2H2_type"/>
</dbReference>
<dbReference type="InterPro" id="IPR001909">
    <property type="entry name" value="KRAB"/>
</dbReference>
<keyword evidence="4 9" id="KW-0863">Zinc-finger</keyword>
<accession>A0A8C5TZM8</accession>
<feature type="domain" description="C2H2-type" evidence="11">
    <location>
        <begin position="419"/>
        <end position="446"/>
    </location>
</feature>
<proteinExistence type="predicted"/>
<feature type="region of interest" description="Disordered" evidence="10">
    <location>
        <begin position="1"/>
        <end position="34"/>
    </location>
</feature>
<keyword evidence="7" id="KW-0804">Transcription</keyword>
<evidence type="ECO:0000256" key="1">
    <source>
        <dbReference type="ARBA" id="ARBA00004123"/>
    </source>
</evidence>
<dbReference type="SUPFAM" id="SSF57667">
    <property type="entry name" value="beta-beta-alpha zinc fingers"/>
    <property type="match status" value="5"/>
</dbReference>
<feature type="domain" description="C2H2-type" evidence="11">
    <location>
        <begin position="503"/>
        <end position="530"/>
    </location>
</feature>
<dbReference type="SMART" id="SM00355">
    <property type="entry name" value="ZnF_C2H2"/>
    <property type="match status" value="9"/>
</dbReference>
<dbReference type="PROSITE" id="PS00028">
    <property type="entry name" value="ZINC_FINGER_C2H2_1"/>
    <property type="match status" value="8"/>
</dbReference>
<keyword evidence="5" id="KW-0862">Zinc</keyword>
<feature type="domain" description="C2H2-type" evidence="11">
    <location>
        <begin position="531"/>
        <end position="550"/>
    </location>
</feature>
<feature type="region of interest" description="Disordered" evidence="10">
    <location>
        <begin position="330"/>
        <end position="361"/>
    </location>
</feature>
<feature type="domain" description="C2H2-type" evidence="11">
    <location>
        <begin position="311"/>
        <end position="338"/>
    </location>
</feature>
<feature type="compositionally biased region" description="Polar residues" evidence="10">
    <location>
        <begin position="233"/>
        <end position="242"/>
    </location>
</feature>
<dbReference type="Pfam" id="PF01352">
    <property type="entry name" value="KRAB"/>
    <property type="match status" value="1"/>
</dbReference>
<dbReference type="OrthoDB" id="654211at2759"/>
<dbReference type="PANTHER" id="PTHR24394:SF48">
    <property type="entry name" value="ZINC FINGER PROTEIN 771"/>
    <property type="match status" value="1"/>
</dbReference>
<evidence type="ECO:0000256" key="10">
    <source>
        <dbReference type="SAM" id="MobiDB-lite"/>
    </source>
</evidence>
<feature type="domain" description="C2H2-type" evidence="11">
    <location>
        <begin position="475"/>
        <end position="502"/>
    </location>
</feature>
<dbReference type="AlphaFoldDB" id="A0A8C5TZM8"/>
<dbReference type="GO" id="GO:0003677">
    <property type="term" value="F:DNA binding"/>
    <property type="evidence" value="ECO:0007669"/>
    <property type="project" value="UniProtKB-KW"/>
</dbReference>
<reference evidence="14" key="2">
    <citation type="submission" date="2025-09" db="UniProtKB">
        <authorList>
            <consortium name="Ensembl"/>
        </authorList>
    </citation>
    <scope>IDENTIFICATION</scope>
</reference>
<dbReference type="GO" id="GO:0005634">
    <property type="term" value="C:nucleus"/>
    <property type="evidence" value="ECO:0007669"/>
    <property type="project" value="UniProtKB-SubCell"/>
</dbReference>
<keyword evidence="3" id="KW-0677">Repeat</keyword>
<dbReference type="PROSITE" id="PS50805">
    <property type="entry name" value="KRAB"/>
    <property type="match status" value="1"/>
</dbReference>
<dbReference type="PROSITE" id="PS50806">
    <property type="entry name" value="KRAB_RELATED"/>
    <property type="match status" value="1"/>
</dbReference>
<dbReference type="InterPro" id="IPR036051">
    <property type="entry name" value="KRAB_dom_sf"/>
</dbReference>
<evidence type="ECO:0000313" key="14">
    <source>
        <dbReference type="Ensembl" id="ENSMCSP00000015495.1"/>
    </source>
</evidence>
<feature type="domain" description="C2H2-type" evidence="11">
    <location>
        <begin position="283"/>
        <end position="310"/>
    </location>
</feature>
<feature type="domain" description="KRAB-related" evidence="13">
    <location>
        <begin position="135"/>
        <end position="199"/>
    </location>
</feature>
<dbReference type="Proteomes" id="UP000694560">
    <property type="component" value="Unplaced"/>
</dbReference>
<feature type="domain" description="C2H2-type" evidence="11">
    <location>
        <begin position="361"/>
        <end position="388"/>
    </location>
</feature>
<evidence type="ECO:0000256" key="3">
    <source>
        <dbReference type="ARBA" id="ARBA00022737"/>
    </source>
</evidence>
<evidence type="ECO:0000256" key="5">
    <source>
        <dbReference type="ARBA" id="ARBA00022833"/>
    </source>
</evidence>
<dbReference type="Ensembl" id="ENSMCST00000015890.1">
    <property type="protein sequence ID" value="ENSMCSP00000015495.1"/>
    <property type="gene ID" value="ENSMCSG00000010878.1"/>
</dbReference>
<organism evidence="14 15">
    <name type="scientific">Malurus cyaneus samueli</name>
    <dbReference type="NCBI Taxonomy" id="2593467"/>
    <lineage>
        <taxon>Eukaryota</taxon>
        <taxon>Metazoa</taxon>
        <taxon>Chordata</taxon>
        <taxon>Craniata</taxon>
        <taxon>Vertebrata</taxon>
        <taxon>Euteleostomi</taxon>
        <taxon>Archelosauria</taxon>
        <taxon>Archosauria</taxon>
        <taxon>Dinosauria</taxon>
        <taxon>Saurischia</taxon>
        <taxon>Theropoda</taxon>
        <taxon>Coelurosauria</taxon>
        <taxon>Aves</taxon>
        <taxon>Neognathae</taxon>
        <taxon>Neoaves</taxon>
        <taxon>Telluraves</taxon>
        <taxon>Australaves</taxon>
        <taxon>Passeriformes</taxon>
        <taxon>Meliphagoidea</taxon>
        <taxon>Maluridae</taxon>
        <taxon>Malurus</taxon>
    </lineage>
</organism>
<keyword evidence="2" id="KW-0479">Metal-binding</keyword>
<evidence type="ECO:0000256" key="4">
    <source>
        <dbReference type="ARBA" id="ARBA00022771"/>
    </source>
</evidence>
<dbReference type="SMART" id="SM00349">
    <property type="entry name" value="KRAB"/>
    <property type="match status" value="1"/>
</dbReference>
<feature type="domain" description="C2H2-type" evidence="11">
    <location>
        <begin position="447"/>
        <end position="474"/>
    </location>
</feature>
<dbReference type="PANTHER" id="PTHR24394">
    <property type="entry name" value="ZINC FINGER PROTEIN"/>
    <property type="match status" value="1"/>
</dbReference>
<feature type="domain" description="KRAB" evidence="12">
    <location>
        <begin position="138"/>
        <end position="210"/>
    </location>
</feature>
<dbReference type="InterPro" id="IPR003655">
    <property type="entry name" value="aKRAB"/>
</dbReference>
<evidence type="ECO:0000256" key="2">
    <source>
        <dbReference type="ARBA" id="ARBA00022723"/>
    </source>
</evidence>
<evidence type="ECO:0000313" key="15">
    <source>
        <dbReference type="Proteomes" id="UP000694560"/>
    </source>
</evidence>
<evidence type="ECO:0000256" key="8">
    <source>
        <dbReference type="ARBA" id="ARBA00023242"/>
    </source>
</evidence>